<dbReference type="PANTHER" id="PTHR13932:SF5">
    <property type="entry name" value="RADICAL S-ADENOSYL METHIONINE DOMAIN-CONTAINING PROTEIN 1, MITOCHONDRIAL"/>
    <property type="match status" value="1"/>
</dbReference>
<keyword evidence="2" id="KW-0004">4Fe-4S</keyword>
<accession>A0ABT8C584</accession>
<sequence length="374" mass="42533">MAGIYIHIPFCLQACHYCDFHFSTNLASSSVLVNELCRELVLRKSYLPENSPIVSLYFGGGTPSILPAIEIQKILQTVQENYDCQLQEVTLEANPDDLEEKKLEAYLKLGINRLSIGIQSFNDEVLRFYNRSHNAVQSLAALQKARSAGFKTLTMDLIYGYPHPDHSIWQQDLAQTLKLNPDHISAYCLTIEPNTALGVWEKRGEFDAASEDFQAEQFETLQQTLTPAGYVQYEISNFAKDNAFSLHNSNYWKGVPYLGIGPAAHSFDGLDRGYNVANNARYIKLLQNKQLPFQETKLSKEDRINEYLLTSLRTIWGAKTAYLMDKYDWDILSERKTELKNFQSQGLILLDKDTIALSDRGKLLADYLASKLFI</sequence>
<dbReference type="SFLD" id="SFLDF00562">
    <property type="entry name" value="HemN-like__clustered_with_heat"/>
    <property type="match status" value="1"/>
</dbReference>
<dbReference type="SMART" id="SM00729">
    <property type="entry name" value="Elp3"/>
    <property type="match status" value="1"/>
</dbReference>
<comment type="function">
    <text evidence="2">Probably acts as a heme chaperone, transferring heme to an unknown acceptor. Binds one molecule of heme per monomer, possibly covalently. Binds 1 [4Fe-4S] cluster. The cluster is coordinated with 3 cysteines and an exchangeable S-adenosyl-L-methionine.</text>
</comment>
<dbReference type="PANTHER" id="PTHR13932">
    <property type="entry name" value="COPROPORPHYRINIGEN III OXIDASE"/>
    <property type="match status" value="1"/>
</dbReference>
<comment type="caution">
    <text evidence="4">The sequence shown here is derived from an EMBL/GenBank/DDBJ whole genome shotgun (WGS) entry which is preliminary data.</text>
</comment>
<name>A0ABT8C584_9BACT</name>
<comment type="subcellular location">
    <subcellularLocation>
        <location evidence="2">Cytoplasm</location>
    </subcellularLocation>
</comment>
<feature type="domain" description="Radical SAM core" evidence="3">
    <location>
        <begin position="1"/>
        <end position="228"/>
    </location>
</feature>
<evidence type="ECO:0000313" key="4">
    <source>
        <dbReference type="EMBL" id="MDN3687953.1"/>
    </source>
</evidence>
<reference evidence="5" key="1">
    <citation type="journal article" date="2019" name="Int. J. Syst. Evol. Microbiol.">
        <title>The Global Catalogue of Microorganisms (GCM) 10K type strain sequencing project: providing services to taxonomists for standard genome sequencing and annotation.</title>
        <authorList>
            <consortium name="The Broad Institute Genomics Platform"/>
            <consortium name="The Broad Institute Genome Sequencing Center for Infectious Disease"/>
            <person name="Wu L."/>
            <person name="Ma J."/>
        </authorList>
    </citation>
    <scope>NUCLEOTIDE SEQUENCE [LARGE SCALE GENOMIC DNA]</scope>
    <source>
        <strain evidence="5">CECT 7706</strain>
    </source>
</reference>
<dbReference type="Proteomes" id="UP001236663">
    <property type="component" value="Unassembled WGS sequence"/>
</dbReference>
<dbReference type="InterPro" id="IPR004559">
    <property type="entry name" value="HemW-like"/>
</dbReference>
<dbReference type="Pfam" id="PF04055">
    <property type="entry name" value="Radical_SAM"/>
    <property type="match status" value="1"/>
</dbReference>
<evidence type="ECO:0000259" key="3">
    <source>
        <dbReference type="PROSITE" id="PS51918"/>
    </source>
</evidence>
<evidence type="ECO:0000256" key="1">
    <source>
        <dbReference type="ARBA" id="ARBA00006100"/>
    </source>
</evidence>
<dbReference type="NCBIfam" id="TIGR00539">
    <property type="entry name" value="hemN_rel"/>
    <property type="match status" value="1"/>
</dbReference>
<dbReference type="PROSITE" id="PS51918">
    <property type="entry name" value="RADICAL_SAM"/>
    <property type="match status" value="1"/>
</dbReference>
<keyword evidence="2" id="KW-0143">Chaperone</keyword>
<dbReference type="RefSeq" id="WP_163384392.1">
    <property type="nucleotide sequence ID" value="NZ_JAUFQS010000007.1"/>
</dbReference>
<keyword evidence="2" id="KW-0949">S-adenosyl-L-methionine</keyword>
<dbReference type="SFLD" id="SFLDS00029">
    <property type="entry name" value="Radical_SAM"/>
    <property type="match status" value="1"/>
</dbReference>
<dbReference type="Gene3D" id="3.30.750.200">
    <property type="match status" value="1"/>
</dbReference>
<comment type="similarity">
    <text evidence="1">Belongs to the anaerobic coproporphyrinogen-III oxidase family. HemW subfamily.</text>
</comment>
<dbReference type="InterPro" id="IPR058240">
    <property type="entry name" value="rSAM_sf"/>
</dbReference>
<gene>
    <name evidence="4" type="primary">hemW</name>
    <name evidence="4" type="ORF">QWZ15_08940</name>
</gene>
<keyword evidence="5" id="KW-1185">Reference proteome</keyword>
<dbReference type="SFLD" id="SFLDG01065">
    <property type="entry name" value="anaerobic_coproporphyrinogen-I"/>
    <property type="match status" value="1"/>
</dbReference>
<dbReference type="SUPFAM" id="SSF102114">
    <property type="entry name" value="Radical SAM enzymes"/>
    <property type="match status" value="1"/>
</dbReference>
<dbReference type="EMBL" id="JAUFQS010000007">
    <property type="protein sequence ID" value="MDN3687953.1"/>
    <property type="molecule type" value="Genomic_DNA"/>
</dbReference>
<dbReference type="SFLD" id="SFLDF00288">
    <property type="entry name" value="HemN-like__clustered_with_nucl"/>
    <property type="match status" value="1"/>
</dbReference>
<protein>
    <recommendedName>
        <fullName evidence="2">Heme chaperone HemW</fullName>
    </recommendedName>
</protein>
<keyword evidence="2" id="KW-0479">Metal-binding</keyword>
<dbReference type="InterPro" id="IPR006638">
    <property type="entry name" value="Elp3/MiaA/NifB-like_rSAM"/>
</dbReference>
<evidence type="ECO:0000256" key="2">
    <source>
        <dbReference type="RuleBase" id="RU364116"/>
    </source>
</evidence>
<keyword evidence="2" id="KW-0408">Iron</keyword>
<organism evidence="4 5">
    <name type="scientific">Cyclobacterium jeungdonense</name>
    <dbReference type="NCBI Taxonomy" id="708087"/>
    <lineage>
        <taxon>Bacteria</taxon>
        <taxon>Pseudomonadati</taxon>
        <taxon>Bacteroidota</taxon>
        <taxon>Cytophagia</taxon>
        <taxon>Cytophagales</taxon>
        <taxon>Cyclobacteriaceae</taxon>
        <taxon>Cyclobacterium</taxon>
    </lineage>
</organism>
<evidence type="ECO:0000313" key="5">
    <source>
        <dbReference type="Proteomes" id="UP001236663"/>
    </source>
</evidence>
<dbReference type="InterPro" id="IPR007197">
    <property type="entry name" value="rSAM"/>
</dbReference>
<proteinExistence type="inferred from homology"/>
<dbReference type="InterPro" id="IPR034505">
    <property type="entry name" value="Coproporphyrinogen-III_oxidase"/>
</dbReference>
<keyword evidence="2" id="KW-0349">Heme</keyword>
<keyword evidence="2" id="KW-0963">Cytoplasm</keyword>
<keyword evidence="2" id="KW-0411">Iron-sulfur</keyword>